<dbReference type="AlphaFoldDB" id="A0A383AFR8"/>
<protein>
    <submittedName>
        <fullName evidence="1">Uncharacterized protein</fullName>
    </submittedName>
</protein>
<organism evidence="1">
    <name type="scientific">marine metagenome</name>
    <dbReference type="NCBI Taxonomy" id="408172"/>
    <lineage>
        <taxon>unclassified sequences</taxon>
        <taxon>metagenomes</taxon>
        <taxon>ecological metagenomes</taxon>
    </lineage>
</organism>
<name>A0A383AFR8_9ZZZZ</name>
<dbReference type="EMBL" id="UINC01191892">
    <property type="protein sequence ID" value="SVE06756.1"/>
    <property type="molecule type" value="Genomic_DNA"/>
</dbReference>
<evidence type="ECO:0000313" key="1">
    <source>
        <dbReference type="EMBL" id="SVE06756.1"/>
    </source>
</evidence>
<reference evidence="1" key="1">
    <citation type="submission" date="2018-05" db="EMBL/GenBank/DDBJ databases">
        <authorList>
            <person name="Lanie J.A."/>
            <person name="Ng W.-L."/>
            <person name="Kazmierczak K.M."/>
            <person name="Andrzejewski T.M."/>
            <person name="Davidsen T.M."/>
            <person name="Wayne K.J."/>
            <person name="Tettelin H."/>
            <person name="Glass J.I."/>
            <person name="Rusch D."/>
            <person name="Podicherti R."/>
            <person name="Tsui H.-C.T."/>
            <person name="Winkler M.E."/>
        </authorList>
    </citation>
    <scope>NUCLEOTIDE SEQUENCE</scope>
</reference>
<proteinExistence type="predicted"/>
<sequence>MEEIHQRNFGDVEDPKDPLIIYCNSDIPNSIQMEERGDLRGYGRGIYPSHPIIPTIPLYGDLHTLPHLQ</sequence>
<gene>
    <name evidence="1" type="ORF">METZ01_LOCUS459610</name>
</gene>
<accession>A0A383AFR8</accession>